<dbReference type="SUPFAM" id="SSF52047">
    <property type="entry name" value="RNI-like"/>
    <property type="match status" value="3"/>
</dbReference>
<name>A0A2Z6NU18_TRISU</name>
<dbReference type="OrthoDB" id="6066220at2759"/>
<dbReference type="GO" id="GO:0019005">
    <property type="term" value="C:SCF ubiquitin ligase complex"/>
    <property type="evidence" value="ECO:0007669"/>
    <property type="project" value="TreeGrafter"/>
</dbReference>
<evidence type="ECO:0008006" key="3">
    <source>
        <dbReference type="Google" id="ProtNLM"/>
    </source>
</evidence>
<sequence>MGAAELYLPDECWELIFKFLMNHDEKMKDYSLAATSSSCHFQRFPRLSSFSHLISLSVVSKRFLSITNSLRLSLTIFNFNLANPFPVSIFHRFTKLTSLDLSCYYGGDLNYLLAQISRFPLRLTSLDLSRQPAIPVDGLRSFSKNITTLTSLSCSGMKSINSSDLSLIADCFPLLEELDLSDPVCLELPEEPDEFFNSVHNFNSGLQTLSLSLLKLRKVNLSSHYYINGQTFSHLFKNCKLLEEAIISFRFYRLTMACIDSALHESPNLRSLSFSNSLRFTYARISDSLLSLKELTSLDLLSFRISDEFLSSIAMEGLPLTRLVLRDCIGYSYDGISCLLSKCRHLQHLNLKNADFLDDQHVVQLSSFLGNLMSINLSRCRKLTKSALFALSQTCPSLSEIIMEYTNIGKISVENSNSSTNFVVSHQLKFLCLAHNRWLRDENITMIASIFPNLEFLDLSYCIEISGKSICQVLRKCRKIRHLNLADCLRVKHIRMGFKVPKLEVLNLSSTMVGDETLHVISKNCCGLLQLLLNNCNALTTKGVAHVAQNCTQLREINLKGCYKLNANGVASMVFSCHH</sequence>
<keyword evidence="2" id="KW-1185">Reference proteome</keyword>
<dbReference type="SMART" id="SM00367">
    <property type="entry name" value="LRR_CC"/>
    <property type="match status" value="8"/>
</dbReference>
<proteinExistence type="predicted"/>
<dbReference type="GO" id="GO:0031146">
    <property type="term" value="P:SCF-dependent proteasomal ubiquitin-dependent protein catabolic process"/>
    <property type="evidence" value="ECO:0007669"/>
    <property type="project" value="TreeGrafter"/>
</dbReference>
<dbReference type="Proteomes" id="UP000242715">
    <property type="component" value="Unassembled WGS sequence"/>
</dbReference>
<gene>
    <name evidence="1" type="ORF">TSUD_268150</name>
</gene>
<reference evidence="2" key="1">
    <citation type="journal article" date="2017" name="Front. Plant Sci.">
        <title>Climate Clever Clovers: New Paradigm to Reduce the Environmental Footprint of Ruminants by Breeding Low Methanogenic Forages Utilizing Haplotype Variation.</title>
        <authorList>
            <person name="Kaur P."/>
            <person name="Appels R."/>
            <person name="Bayer P.E."/>
            <person name="Keeble-Gagnere G."/>
            <person name="Wang J."/>
            <person name="Hirakawa H."/>
            <person name="Shirasawa K."/>
            <person name="Vercoe P."/>
            <person name="Stefanova K."/>
            <person name="Durmic Z."/>
            <person name="Nichols P."/>
            <person name="Revell C."/>
            <person name="Isobe S.N."/>
            <person name="Edwards D."/>
            <person name="Erskine W."/>
        </authorList>
    </citation>
    <scope>NUCLEOTIDE SEQUENCE [LARGE SCALE GENOMIC DNA]</scope>
    <source>
        <strain evidence="2">cv. Daliak</strain>
    </source>
</reference>
<accession>A0A2Z6NU18</accession>
<dbReference type="AlphaFoldDB" id="A0A2Z6NU18"/>
<evidence type="ECO:0000313" key="2">
    <source>
        <dbReference type="Proteomes" id="UP000242715"/>
    </source>
</evidence>
<dbReference type="InterPro" id="IPR032675">
    <property type="entry name" value="LRR_dom_sf"/>
</dbReference>
<dbReference type="InterPro" id="IPR006553">
    <property type="entry name" value="Leu-rich_rpt_Cys-con_subtyp"/>
</dbReference>
<dbReference type="PANTHER" id="PTHR13318">
    <property type="entry name" value="PARTNER OF PAIRED, ISOFORM B-RELATED"/>
    <property type="match status" value="1"/>
</dbReference>
<organism evidence="1 2">
    <name type="scientific">Trifolium subterraneum</name>
    <name type="common">Subterranean clover</name>
    <dbReference type="NCBI Taxonomy" id="3900"/>
    <lineage>
        <taxon>Eukaryota</taxon>
        <taxon>Viridiplantae</taxon>
        <taxon>Streptophyta</taxon>
        <taxon>Embryophyta</taxon>
        <taxon>Tracheophyta</taxon>
        <taxon>Spermatophyta</taxon>
        <taxon>Magnoliopsida</taxon>
        <taxon>eudicotyledons</taxon>
        <taxon>Gunneridae</taxon>
        <taxon>Pentapetalae</taxon>
        <taxon>rosids</taxon>
        <taxon>fabids</taxon>
        <taxon>Fabales</taxon>
        <taxon>Fabaceae</taxon>
        <taxon>Papilionoideae</taxon>
        <taxon>50 kb inversion clade</taxon>
        <taxon>NPAAA clade</taxon>
        <taxon>Hologalegina</taxon>
        <taxon>IRL clade</taxon>
        <taxon>Trifolieae</taxon>
        <taxon>Trifolium</taxon>
    </lineage>
</organism>
<dbReference type="EMBL" id="DF974142">
    <property type="protein sequence ID" value="GAU45683.1"/>
    <property type="molecule type" value="Genomic_DNA"/>
</dbReference>
<evidence type="ECO:0000313" key="1">
    <source>
        <dbReference type="EMBL" id="GAU45683.1"/>
    </source>
</evidence>
<protein>
    <recommendedName>
        <fullName evidence="3">F-box domain-containing protein</fullName>
    </recommendedName>
</protein>
<dbReference type="Gene3D" id="3.80.10.10">
    <property type="entry name" value="Ribonuclease Inhibitor"/>
    <property type="match status" value="2"/>
</dbReference>
<dbReference type="PANTHER" id="PTHR13318:SF106">
    <property type="entry name" value="F-BOX_LRR-REPEAT PROTEIN 2"/>
    <property type="match status" value="1"/>
</dbReference>